<accession>A0AAN5A1A4</accession>
<dbReference type="EMBL" id="BNAB01000031">
    <property type="protein sequence ID" value="GHE06005.1"/>
    <property type="molecule type" value="Genomic_DNA"/>
</dbReference>
<protein>
    <submittedName>
        <fullName evidence="3">Uncharacterized conserved protein, MAPEG superfamily</fullName>
    </submittedName>
</protein>
<dbReference type="Gene3D" id="1.20.120.550">
    <property type="entry name" value="Membrane associated eicosanoid/glutathione metabolism-like domain"/>
    <property type="match status" value="1"/>
</dbReference>
<comment type="caution">
    <text evidence="2">The sequence shown here is derived from an EMBL/GenBank/DDBJ whole genome shotgun (WGS) entry which is preliminary data.</text>
</comment>
<dbReference type="AlphaFoldDB" id="A0AAN5A1A4"/>
<evidence type="ECO:0000256" key="1">
    <source>
        <dbReference type="SAM" id="MobiDB-lite"/>
    </source>
</evidence>
<evidence type="ECO:0000313" key="5">
    <source>
        <dbReference type="Proteomes" id="UP000634647"/>
    </source>
</evidence>
<dbReference type="EMBL" id="FNOB01000032">
    <property type="protein sequence ID" value="SDX82775.1"/>
    <property type="molecule type" value="Genomic_DNA"/>
</dbReference>
<sequence>MTLGTLVLLVLALYIFQLFMQELSGWGRDPGALLRPRDESPARATLAVRLATRQGQPARSPAAVPGPHDTGRRHGRSAVPGASVVLAARMLYVPAYASGLPALRSMTWLWGWRGLR</sequence>
<dbReference type="Proteomes" id="UP000634647">
    <property type="component" value="Unassembled WGS sequence"/>
</dbReference>
<evidence type="ECO:0000313" key="2">
    <source>
        <dbReference type="EMBL" id="GHE06005.1"/>
    </source>
</evidence>
<reference evidence="3 4" key="2">
    <citation type="submission" date="2016-10" db="EMBL/GenBank/DDBJ databases">
        <authorList>
            <person name="Varghese N."/>
            <person name="Submissions S."/>
        </authorList>
    </citation>
    <scope>NUCLEOTIDE SEQUENCE [LARGE SCALE GENOMIC DNA]</scope>
    <source>
        <strain evidence="3 4">DSM 24802</strain>
    </source>
</reference>
<feature type="region of interest" description="Disordered" evidence="1">
    <location>
        <begin position="52"/>
        <end position="77"/>
    </location>
</feature>
<keyword evidence="4" id="KW-1185">Reference proteome</keyword>
<reference evidence="2" key="3">
    <citation type="submission" date="2023-06" db="EMBL/GenBank/DDBJ databases">
        <authorList>
            <person name="Sun Q."/>
            <person name="Zhou Y."/>
        </authorList>
    </citation>
    <scope>NUCLEOTIDE SEQUENCE</scope>
    <source>
        <strain evidence="2">CGMCC 1.10859</strain>
    </source>
</reference>
<gene>
    <name evidence="2" type="ORF">GCM10008024_38960</name>
    <name evidence="3" type="ORF">SAMN05444006_13212</name>
</gene>
<name>A0AAN5A1A4_9RHOB</name>
<dbReference type="RefSeq" id="WP_035839839.1">
    <property type="nucleotide sequence ID" value="NZ_BNAB01000031.1"/>
</dbReference>
<dbReference type="InterPro" id="IPR023352">
    <property type="entry name" value="MAPEG-like_dom_sf"/>
</dbReference>
<reference evidence="2" key="1">
    <citation type="journal article" date="2014" name="Int. J. Syst. Evol. Microbiol.">
        <title>Complete genome sequence of Corynebacterium casei LMG S-19264T (=DSM 44701T), isolated from a smear-ripened cheese.</title>
        <authorList>
            <consortium name="US DOE Joint Genome Institute (JGI-PGF)"/>
            <person name="Walter F."/>
            <person name="Albersmeier A."/>
            <person name="Kalinowski J."/>
            <person name="Ruckert C."/>
        </authorList>
    </citation>
    <scope>NUCLEOTIDE SEQUENCE</scope>
    <source>
        <strain evidence="2">CGMCC 1.10859</strain>
    </source>
</reference>
<dbReference type="Proteomes" id="UP000199541">
    <property type="component" value="Unassembled WGS sequence"/>
</dbReference>
<evidence type="ECO:0000313" key="3">
    <source>
        <dbReference type="EMBL" id="SDX82775.1"/>
    </source>
</evidence>
<dbReference type="SUPFAM" id="SSF161084">
    <property type="entry name" value="MAPEG domain-like"/>
    <property type="match status" value="1"/>
</dbReference>
<organism evidence="2 5">
    <name type="scientific">Allgaiera indica</name>
    <dbReference type="NCBI Taxonomy" id="765699"/>
    <lineage>
        <taxon>Bacteria</taxon>
        <taxon>Pseudomonadati</taxon>
        <taxon>Pseudomonadota</taxon>
        <taxon>Alphaproteobacteria</taxon>
        <taxon>Rhodobacterales</taxon>
        <taxon>Paracoccaceae</taxon>
        <taxon>Allgaiera</taxon>
    </lineage>
</organism>
<proteinExistence type="predicted"/>
<evidence type="ECO:0000313" key="4">
    <source>
        <dbReference type="Proteomes" id="UP000199541"/>
    </source>
</evidence>